<protein>
    <recommendedName>
        <fullName evidence="1">Endonuclease/exonuclease/phosphatase domain-containing protein</fullName>
    </recommendedName>
</protein>
<dbReference type="InterPro" id="IPR005135">
    <property type="entry name" value="Endo/exonuclease/phosphatase"/>
</dbReference>
<dbReference type="NCBIfam" id="NF003842">
    <property type="entry name" value="PRK05421.1-4"/>
    <property type="match status" value="1"/>
</dbReference>
<reference evidence="3" key="2">
    <citation type="submission" date="2012-04" db="EMBL/GenBank/DDBJ databases">
        <title>Complete genome sequence of Providencia stuartii clinical isolate MRSN 2154.</title>
        <authorList>
            <person name="Clifford R.J."/>
            <person name="Hang J."/>
            <person name="Riley M.C."/>
            <person name="Onmus-Leone F."/>
            <person name="Kuschner R.A."/>
            <person name="Lesho E.P."/>
            <person name="Waterman P.E."/>
        </authorList>
    </citation>
    <scope>NUCLEOTIDE SEQUENCE [LARGE SCALE GENOMIC DNA]</scope>
    <source>
        <strain evidence="3">MRSN 2154</strain>
    </source>
</reference>
<gene>
    <name evidence="2" type="ordered locus">S70_05740</name>
</gene>
<dbReference type="GO" id="GO:0003824">
    <property type="term" value="F:catalytic activity"/>
    <property type="evidence" value="ECO:0007669"/>
    <property type="project" value="InterPro"/>
</dbReference>
<dbReference type="Pfam" id="PF03372">
    <property type="entry name" value="Exo_endo_phos"/>
    <property type="match status" value="1"/>
</dbReference>
<feature type="domain" description="Endonuclease/exonuclease/phosphatase" evidence="1">
    <location>
        <begin position="66"/>
        <end position="271"/>
    </location>
</feature>
<dbReference type="EMBL" id="CP003488">
    <property type="protein sequence ID" value="AFH93022.1"/>
    <property type="molecule type" value="Genomic_DNA"/>
</dbReference>
<dbReference type="NCBIfam" id="NF003839">
    <property type="entry name" value="PRK05421.1-1"/>
    <property type="match status" value="1"/>
</dbReference>
<dbReference type="KEGG" id="psi:S70_05740"/>
<dbReference type="PATRIC" id="fig|1157951.4.peg.1138"/>
<dbReference type="SUPFAM" id="SSF56219">
    <property type="entry name" value="DNase I-like"/>
    <property type="match status" value="1"/>
</dbReference>
<organism evidence="2 3">
    <name type="scientific">Providencia stuartii (strain MRSN 2154)</name>
    <dbReference type="NCBI Taxonomy" id="1157951"/>
    <lineage>
        <taxon>Bacteria</taxon>
        <taxon>Pseudomonadati</taxon>
        <taxon>Pseudomonadota</taxon>
        <taxon>Gammaproteobacteria</taxon>
        <taxon>Enterobacterales</taxon>
        <taxon>Morganellaceae</taxon>
        <taxon>Providencia</taxon>
    </lineage>
</organism>
<dbReference type="NCBIfam" id="NF003840">
    <property type="entry name" value="PRK05421.1-2"/>
    <property type="match status" value="1"/>
</dbReference>
<dbReference type="HOGENOM" id="CLU_083563_0_0_6"/>
<dbReference type="OrthoDB" id="9793162at2"/>
<dbReference type="NCBIfam" id="NF003841">
    <property type="entry name" value="PRK05421.1-3"/>
    <property type="match status" value="1"/>
</dbReference>
<dbReference type="AlphaFoldDB" id="A0A140NM52"/>
<dbReference type="Proteomes" id="UP000005012">
    <property type="component" value="Chromosome"/>
</dbReference>
<proteinExistence type="predicted"/>
<name>A0A140NM52_PROSM</name>
<dbReference type="InterPro" id="IPR036691">
    <property type="entry name" value="Endo/exonu/phosph_ase_sf"/>
</dbReference>
<dbReference type="Gene3D" id="3.60.10.10">
    <property type="entry name" value="Endonuclease/exonuclease/phosphatase"/>
    <property type="match status" value="1"/>
</dbReference>
<sequence>MVYKIAKMLLTSNFVGIRNVAKRTYSVRYIAGQPAKRIQPMPVHMLGESLPVGLPLFAAGETLDVVTWNIYKQQRPNWKKVLNELVKDKKLILLQEAQMSPELISFAASHKLIADQVPALPFSQHPAGVMTLATAHPIYCCPLREKEPLLRLAKSALITVYPLPNGEHLMVANVHAINFSFGVDVYTRQLSKLGEHISKHVGPVLLAGDFNAWSRQRVNALKRFVRSVGLKEVNYDTDQRTKAFGRPLDYLFYRGLKVKDCYVTNTDASDHNPIITQFDLV</sequence>
<evidence type="ECO:0000259" key="1">
    <source>
        <dbReference type="Pfam" id="PF03372"/>
    </source>
</evidence>
<evidence type="ECO:0000313" key="3">
    <source>
        <dbReference type="Proteomes" id="UP000005012"/>
    </source>
</evidence>
<evidence type="ECO:0000313" key="2">
    <source>
        <dbReference type="EMBL" id="AFH93022.1"/>
    </source>
</evidence>
<accession>A0A140NM52</accession>
<reference evidence="2 3" key="1">
    <citation type="journal article" date="2012" name="J. Bacteriol.">
        <title>Complete Genome Sequence of Providencia stuartii Clinical Isolate MRSN 2154.</title>
        <authorList>
            <person name="Clifford R.J."/>
            <person name="Hang J."/>
            <person name="Riley M.C."/>
            <person name="Onmus-Leone F."/>
            <person name="Kuschner R.A."/>
            <person name="Lesho E.P."/>
            <person name="Waterman P.E."/>
        </authorList>
    </citation>
    <scope>NUCLEOTIDE SEQUENCE [LARGE SCALE GENOMIC DNA]</scope>
    <source>
        <strain evidence="2 3">MRSN 2154</strain>
    </source>
</reference>